<evidence type="ECO:0000256" key="1">
    <source>
        <dbReference type="SAM" id="MobiDB-lite"/>
    </source>
</evidence>
<feature type="compositionally biased region" description="Polar residues" evidence="1">
    <location>
        <begin position="27"/>
        <end position="42"/>
    </location>
</feature>
<evidence type="ECO:0000313" key="3">
    <source>
        <dbReference type="Proteomes" id="UP000815325"/>
    </source>
</evidence>
<gene>
    <name evidence="2" type="ORF">DUNSADRAFT_9127</name>
</gene>
<name>A0ABQ7FT40_DUNSA</name>
<proteinExistence type="predicted"/>
<evidence type="ECO:0008006" key="4">
    <source>
        <dbReference type="Google" id="ProtNLM"/>
    </source>
</evidence>
<dbReference type="Proteomes" id="UP000815325">
    <property type="component" value="Unassembled WGS sequence"/>
</dbReference>
<feature type="region of interest" description="Disordered" evidence="1">
    <location>
        <begin position="1"/>
        <end position="90"/>
    </location>
</feature>
<evidence type="ECO:0000313" key="2">
    <source>
        <dbReference type="EMBL" id="KAF5825512.1"/>
    </source>
</evidence>
<feature type="compositionally biased region" description="Gly residues" evidence="1">
    <location>
        <begin position="54"/>
        <end position="65"/>
    </location>
</feature>
<feature type="compositionally biased region" description="Polar residues" evidence="1">
    <location>
        <begin position="81"/>
        <end position="90"/>
    </location>
</feature>
<sequence length="134" mass="13454">MKPKAIPSARRQRGSAFAHAPPAQPQGLRQQLGTGAGPSQQLGAGLSQLEPDLAGGGLSQPGGGLSQLEPDLAGGGLSQPGLRQQLGTGPSQQLGFSQLLVDLEGGGPSQLGACNKMEGGLVYQCVPLVDHLSV</sequence>
<organism evidence="2 3">
    <name type="scientific">Dunaliella salina</name>
    <name type="common">Green alga</name>
    <name type="synonym">Protococcus salinus</name>
    <dbReference type="NCBI Taxonomy" id="3046"/>
    <lineage>
        <taxon>Eukaryota</taxon>
        <taxon>Viridiplantae</taxon>
        <taxon>Chlorophyta</taxon>
        <taxon>core chlorophytes</taxon>
        <taxon>Chlorophyceae</taxon>
        <taxon>CS clade</taxon>
        <taxon>Chlamydomonadales</taxon>
        <taxon>Dunaliellaceae</taxon>
        <taxon>Dunaliella</taxon>
    </lineage>
</organism>
<protein>
    <recommendedName>
        <fullName evidence="4">Encoded protein</fullName>
    </recommendedName>
</protein>
<keyword evidence="3" id="KW-1185">Reference proteome</keyword>
<reference evidence="2" key="1">
    <citation type="submission" date="2017-08" db="EMBL/GenBank/DDBJ databases">
        <authorList>
            <person name="Polle J.E."/>
            <person name="Barry K."/>
            <person name="Cushman J."/>
            <person name="Schmutz J."/>
            <person name="Tran D."/>
            <person name="Hathwaick L.T."/>
            <person name="Yim W.C."/>
            <person name="Jenkins J."/>
            <person name="Mckie-Krisberg Z.M."/>
            <person name="Prochnik S."/>
            <person name="Lindquist E."/>
            <person name="Dockter R.B."/>
            <person name="Adam C."/>
            <person name="Molina H."/>
            <person name="Bunkerborg J."/>
            <person name="Jin E."/>
            <person name="Buchheim M."/>
            <person name="Magnuson J."/>
        </authorList>
    </citation>
    <scope>NUCLEOTIDE SEQUENCE</scope>
    <source>
        <strain evidence="2">CCAP 19/18</strain>
    </source>
</reference>
<accession>A0ABQ7FT40</accession>
<comment type="caution">
    <text evidence="2">The sequence shown here is derived from an EMBL/GenBank/DDBJ whole genome shotgun (WGS) entry which is preliminary data.</text>
</comment>
<dbReference type="EMBL" id="MU072733">
    <property type="protein sequence ID" value="KAF5825512.1"/>
    <property type="molecule type" value="Genomic_DNA"/>
</dbReference>